<dbReference type="GO" id="GO:0016740">
    <property type="term" value="F:transferase activity"/>
    <property type="evidence" value="ECO:0007669"/>
    <property type="project" value="UniProtKB-KW"/>
</dbReference>
<evidence type="ECO:0000256" key="1">
    <source>
        <dbReference type="SAM" id="MobiDB-lite"/>
    </source>
</evidence>
<name>A0A1J9TUA9_9BACI</name>
<organism evidence="2 3">
    <name type="scientific">Bacillus albus</name>
    <dbReference type="NCBI Taxonomy" id="2026189"/>
    <lineage>
        <taxon>Bacteria</taxon>
        <taxon>Bacillati</taxon>
        <taxon>Bacillota</taxon>
        <taxon>Bacilli</taxon>
        <taxon>Bacillales</taxon>
        <taxon>Bacillaceae</taxon>
        <taxon>Bacillus</taxon>
        <taxon>Bacillus cereus group</taxon>
    </lineage>
</organism>
<evidence type="ECO:0000313" key="3">
    <source>
        <dbReference type="Proteomes" id="UP000181873"/>
    </source>
</evidence>
<protein>
    <submittedName>
        <fullName evidence="2">ADP-ribosyltransferase</fullName>
    </submittedName>
</protein>
<dbReference type="AlphaFoldDB" id="A0A1J9TUA9"/>
<sequence>MEGRKALGEYLDRKLKNNNVGKIVTYTSSEGHLTRPDSIGRNAKGEIDLVHDHKHKISDKEHVIHNDSQMRAERELAKEKNGRHVVTISSDKPDLNGIPPHPRPSGPLGKDSDVYYTDPNSGKVTHKWENNTRLPGGGR</sequence>
<dbReference type="EMBL" id="MAOE01000139">
    <property type="protein sequence ID" value="OJD55501.1"/>
    <property type="molecule type" value="Genomic_DNA"/>
</dbReference>
<dbReference type="PANTHER" id="PTHR34976:SF2">
    <property type="entry name" value="TYPE VII SECRETION SYSTEM PROTEIN ESSD"/>
    <property type="match status" value="1"/>
</dbReference>
<keyword evidence="2" id="KW-0808">Transferase</keyword>
<gene>
    <name evidence="2" type="ORF">BAU25_22150</name>
</gene>
<feature type="region of interest" description="Disordered" evidence="1">
    <location>
        <begin position="88"/>
        <end position="139"/>
    </location>
</feature>
<proteinExistence type="predicted"/>
<dbReference type="InterPro" id="IPR051768">
    <property type="entry name" value="Bact_secretion_toxin"/>
</dbReference>
<comment type="caution">
    <text evidence="2">The sequence shown here is derived from an EMBL/GenBank/DDBJ whole genome shotgun (WGS) entry which is preliminary data.</text>
</comment>
<evidence type="ECO:0000313" key="2">
    <source>
        <dbReference type="EMBL" id="OJD55501.1"/>
    </source>
</evidence>
<dbReference type="Proteomes" id="UP000181873">
    <property type="component" value="Unassembled WGS sequence"/>
</dbReference>
<dbReference type="PANTHER" id="PTHR34976">
    <property type="entry name" value="RIBONUCLEASE YQCG-RELATED"/>
    <property type="match status" value="1"/>
</dbReference>
<accession>A0A1J9TUA9</accession>
<reference evidence="2 3" key="1">
    <citation type="submission" date="2016-06" db="EMBL/GenBank/DDBJ databases">
        <title>First insights into the genetic diversity and population structure of in the Bacillus cereus group bacteria from diverse marine environments.</title>
        <authorList>
            <person name="Liu Y."/>
            <person name="Lai Q."/>
            <person name="Shao Z."/>
        </authorList>
    </citation>
    <scope>NUCLEOTIDE SEQUENCE [LARGE SCALE GENOMIC DNA]</scope>
    <source>
        <strain evidence="2 3">N35-10-2</strain>
    </source>
</reference>